<dbReference type="InParanoid" id="F0YNG3"/>
<dbReference type="AlphaFoldDB" id="F0YNG3"/>
<dbReference type="SUPFAM" id="SSF54001">
    <property type="entry name" value="Cysteine proteinases"/>
    <property type="match status" value="1"/>
</dbReference>
<feature type="region of interest" description="Disordered" evidence="4">
    <location>
        <begin position="1"/>
        <end position="37"/>
    </location>
</feature>
<comment type="similarity">
    <text evidence="1">Belongs to the peptidase C48 family.</text>
</comment>
<dbReference type="EMBL" id="GL833175">
    <property type="protein sequence ID" value="EGB03350.1"/>
    <property type="molecule type" value="Genomic_DNA"/>
</dbReference>
<accession>F0YNG3</accession>
<evidence type="ECO:0000256" key="3">
    <source>
        <dbReference type="ARBA" id="ARBA00022801"/>
    </source>
</evidence>
<proteinExistence type="inferred from homology"/>
<protein>
    <recommendedName>
        <fullName evidence="5">Ubiquitin-like protease family profile domain-containing protein</fullName>
    </recommendedName>
</protein>
<dbReference type="PANTHER" id="PTHR47764:SF2">
    <property type="entry name" value="UBIQUITIN-LIKE PROTEASE FAMILY PROFILE DOMAIN-CONTAINING PROTEIN"/>
    <property type="match status" value="1"/>
</dbReference>
<feature type="compositionally biased region" description="Acidic residues" evidence="4">
    <location>
        <begin position="532"/>
        <end position="547"/>
    </location>
</feature>
<dbReference type="PANTHER" id="PTHR47764">
    <property type="entry name" value="UBIQUITIN-LIKE-SPECIFIC PROTEASE 2B-RELATED"/>
    <property type="match status" value="1"/>
</dbReference>
<dbReference type="Pfam" id="PF02902">
    <property type="entry name" value="Peptidase_C48"/>
    <property type="match status" value="1"/>
</dbReference>
<dbReference type="PROSITE" id="PS50600">
    <property type="entry name" value="ULP_PROTEASE"/>
    <property type="match status" value="1"/>
</dbReference>
<feature type="compositionally biased region" description="Acidic residues" evidence="4">
    <location>
        <begin position="691"/>
        <end position="702"/>
    </location>
</feature>
<feature type="region of interest" description="Disordered" evidence="4">
    <location>
        <begin position="352"/>
        <end position="380"/>
    </location>
</feature>
<keyword evidence="2" id="KW-0645">Protease</keyword>
<evidence type="ECO:0000256" key="4">
    <source>
        <dbReference type="SAM" id="MobiDB-lite"/>
    </source>
</evidence>
<feature type="compositionally biased region" description="Low complexity" evidence="4">
    <location>
        <begin position="703"/>
        <end position="724"/>
    </location>
</feature>
<dbReference type="Gene3D" id="1.10.418.20">
    <property type="match status" value="1"/>
</dbReference>
<feature type="compositionally biased region" description="Basic and acidic residues" evidence="4">
    <location>
        <begin position="172"/>
        <end position="184"/>
    </location>
</feature>
<dbReference type="InterPro" id="IPR038765">
    <property type="entry name" value="Papain-like_cys_pep_sf"/>
</dbReference>
<dbReference type="eggNOG" id="KOG0779">
    <property type="taxonomic scope" value="Eukaryota"/>
</dbReference>
<reference evidence="6 7" key="1">
    <citation type="journal article" date="2011" name="Proc. Natl. Acad. Sci. U.S.A.">
        <title>Niche of harmful alga Aureococcus anophagefferens revealed through ecogenomics.</title>
        <authorList>
            <person name="Gobler C.J."/>
            <person name="Berry D.L."/>
            <person name="Dyhrman S.T."/>
            <person name="Wilhelm S.W."/>
            <person name="Salamov A."/>
            <person name="Lobanov A.V."/>
            <person name="Zhang Y."/>
            <person name="Collier J.L."/>
            <person name="Wurch L.L."/>
            <person name="Kustka A.B."/>
            <person name="Dill B.D."/>
            <person name="Shah M."/>
            <person name="VerBerkmoes N.C."/>
            <person name="Kuo A."/>
            <person name="Terry A."/>
            <person name="Pangilinan J."/>
            <person name="Lindquist E.A."/>
            <person name="Lucas S."/>
            <person name="Paulsen I.T."/>
            <person name="Hattenrath-Lehmann T.K."/>
            <person name="Talmage S.C."/>
            <person name="Walker E.A."/>
            <person name="Koch F."/>
            <person name="Burson A.M."/>
            <person name="Marcoval M.A."/>
            <person name="Tang Y.Z."/>
            <person name="Lecleir G.R."/>
            <person name="Coyne K.J."/>
            <person name="Berg G.M."/>
            <person name="Bertrand E.M."/>
            <person name="Saito M.A."/>
            <person name="Gladyshev V.N."/>
            <person name="Grigoriev I.V."/>
        </authorList>
    </citation>
    <scope>NUCLEOTIDE SEQUENCE [LARGE SCALE GENOMIC DNA]</scope>
    <source>
        <strain evidence="7">CCMP 1984</strain>
    </source>
</reference>
<feature type="region of interest" description="Disordered" evidence="4">
    <location>
        <begin position="511"/>
        <end position="554"/>
    </location>
</feature>
<feature type="compositionally biased region" description="Basic and acidic residues" evidence="4">
    <location>
        <begin position="819"/>
        <end position="829"/>
    </location>
</feature>
<dbReference type="Gene3D" id="3.30.310.130">
    <property type="entry name" value="Ubiquitin-related"/>
    <property type="match status" value="1"/>
</dbReference>
<organism evidence="7">
    <name type="scientific">Aureococcus anophagefferens</name>
    <name type="common">Harmful bloom alga</name>
    <dbReference type="NCBI Taxonomy" id="44056"/>
    <lineage>
        <taxon>Eukaryota</taxon>
        <taxon>Sar</taxon>
        <taxon>Stramenopiles</taxon>
        <taxon>Ochrophyta</taxon>
        <taxon>Pelagophyceae</taxon>
        <taxon>Pelagomonadales</taxon>
        <taxon>Pelagomonadaceae</taxon>
        <taxon>Aureococcus</taxon>
    </lineage>
</organism>
<dbReference type="GeneID" id="20226604"/>
<keyword evidence="3" id="KW-0378">Hydrolase</keyword>
<feature type="region of interest" description="Disordered" evidence="4">
    <location>
        <begin position="42"/>
        <end position="61"/>
    </location>
</feature>
<dbReference type="OrthoDB" id="442460at2759"/>
<feature type="region of interest" description="Disordered" evidence="4">
    <location>
        <begin position="107"/>
        <end position="184"/>
    </location>
</feature>
<sequence>MVALKSAAAKRKAPQRTSREFVSPQAPPLALERAKKAGRAKEEAIEIGSDSARPASRAPCLARARRDAIVGDCDDERAWKPKAKAPPQLGQHKIAKTAMVAPGQPYKAGMQQRGATGTGPGGRRLDDGKVVYGSGSGQVLGGRPRARPYNGTKPLPKKTPERRASPPPRRQPSREKKPGGAPHCRLDCKRAYFGTELHFGAGLVITEQAINMEWKSQLTGNYRTVAIQARDIESMAYKTQDDADAGPIDLCGDDAPADLSDGGPVVKFLALTLDKNAWVGNTLSRERFDPSQNPGPHCRVVLDLAGSAARVFTDDVLGFLYDNYSHATINLISGADTAAPYLLGVTDADAMEKRRRAKQNEAEPAAAAPRGGSKRKRGAAPAHVNLVDDPANAEPAFTFPSAKAPDAITCLKGDRLRLQDGEFLNDNLINLYLKNKMHNQLASVVSVHVFSTFFFTKMLEAEAFPGSFDAKKAYAKVKRWTKNVDVFDQDLLFVPVNEHLHWSLAVVVNPGKKPSRRTPRAPKPKPKKGDVIEIDSDSDGDGDDADATPDPSEPYILAMDSLRSHDKGRIAEYLRAFLKCAWADRHASRDLDGRFEAETMPIFAPDLPKQRNSFDCGVYVLKFFDLLFDKPLPARAADDDMTFGDRFSKQLFKREDVKAKRAKLLHFFDLEWEKAMRAKEAELPEAKAPEAADDDDVADSDATESMPDARAADAATASDDLAGALVQAKARQKRDTAPAPPKAKAQAPPRQSFRDGASMPDCLPPAKRQKTGQSTSSVAGKSTSSPRKRKPPTQLTPPASDDDRIDPIAPAPAPARPRRGGDDEAAPRSKDVWNAGSIFVGDHAMVHAGPRDAIRDPASPRVVLFTTFVVSDGGGPGASYDVRDQYMPYFLAEDETMPPERAWALLNLKEWKKEEPWSHYPGDKKSKAVRRLATSPVLPPATVVQLVGELRAPED</sequence>
<gene>
    <name evidence="6" type="ORF">AURANDRAFT_68092</name>
</gene>
<evidence type="ECO:0000256" key="2">
    <source>
        <dbReference type="ARBA" id="ARBA00022670"/>
    </source>
</evidence>
<evidence type="ECO:0000313" key="6">
    <source>
        <dbReference type="EMBL" id="EGB03350.1"/>
    </source>
</evidence>
<feature type="compositionally biased region" description="Low complexity" evidence="4">
    <location>
        <begin position="774"/>
        <end position="785"/>
    </location>
</feature>
<dbReference type="RefSeq" id="XP_009041961.1">
    <property type="nucleotide sequence ID" value="XM_009043713.1"/>
</dbReference>
<evidence type="ECO:0000256" key="1">
    <source>
        <dbReference type="ARBA" id="ARBA00005234"/>
    </source>
</evidence>
<dbReference type="InterPro" id="IPR003653">
    <property type="entry name" value="Peptidase_C48_C"/>
</dbReference>
<keyword evidence="7" id="KW-1185">Reference proteome</keyword>
<feature type="region of interest" description="Disordered" evidence="4">
    <location>
        <begin position="681"/>
        <end position="829"/>
    </location>
</feature>
<dbReference type="GO" id="GO:0008234">
    <property type="term" value="F:cysteine-type peptidase activity"/>
    <property type="evidence" value="ECO:0007669"/>
    <property type="project" value="InterPro"/>
</dbReference>
<dbReference type="Proteomes" id="UP000002729">
    <property type="component" value="Unassembled WGS sequence"/>
</dbReference>
<dbReference type="KEGG" id="aaf:AURANDRAFT_68092"/>
<evidence type="ECO:0000259" key="5">
    <source>
        <dbReference type="PROSITE" id="PS50600"/>
    </source>
</evidence>
<name>F0YNG3_AURAN</name>
<dbReference type="GO" id="GO:0006508">
    <property type="term" value="P:proteolysis"/>
    <property type="evidence" value="ECO:0007669"/>
    <property type="project" value="UniProtKB-KW"/>
</dbReference>
<feature type="domain" description="Ubiquitin-like protease family profile" evidence="5">
    <location>
        <begin position="408"/>
        <end position="627"/>
    </location>
</feature>
<evidence type="ECO:0000313" key="7">
    <source>
        <dbReference type="Proteomes" id="UP000002729"/>
    </source>
</evidence>
<feature type="compositionally biased region" description="Basic residues" evidence="4">
    <location>
        <begin position="513"/>
        <end position="526"/>
    </location>
</feature>
<feature type="compositionally biased region" description="Basic and acidic residues" evidence="4">
    <location>
        <begin position="681"/>
        <end position="690"/>
    </location>
</feature>